<dbReference type="RefSeq" id="WP_302713523.1">
    <property type="nucleotide sequence ID" value="NZ_JAULRT010000059.1"/>
</dbReference>
<keyword evidence="2" id="KW-1185">Reference proteome</keyword>
<sequence length="417" mass="46213">MTFHVFSFARPSLHQSFLGLIVLTVSVLSSSLWASTTPPDSPQCKTDKNIPNKAMHCPDQFAWEVFIKLNQPRDGLPSWHSFATDQDTFPQKPVPSVCSTSKASPDYCPAWPKAGRLLPIEQQGPSKSHHAPIDSVLDPFLTNVELVQRNKASFDYIVNNNLWYQQGLAKAFSTDFDVDFPVEAIEIKTNWVDLAQIDKVQRDTFHTVKYDGKQWGLVAMHITTKDLPQWFWATFEHVSNPGRCDWLGCRDSFGVTPAVTQAKKPLYGYYQAESINPALANMMESVDPVFRNYRLKGSQVDFVDDTGTPTLLGNSVTEFGFIQNSSCMTCHARATVNWQGQNGLGGFGNTPGGQATDGLPTAGISAPQQSFSGAPDPRWYTGASGNQQLHTMDFLWAMPFQAQSAYDSIKEAKAKSP</sequence>
<evidence type="ECO:0000313" key="1">
    <source>
        <dbReference type="EMBL" id="MDO3382950.1"/>
    </source>
</evidence>
<reference evidence="1" key="1">
    <citation type="submission" date="2023-07" db="EMBL/GenBank/DDBJ databases">
        <title>Gilvimarinus algae sp. nov., isolated from the surface of Kelp.</title>
        <authorList>
            <person name="Sun Y.Y."/>
            <person name="Gong Y."/>
            <person name="Du Z.J."/>
        </authorList>
    </citation>
    <scope>NUCLEOTIDE SEQUENCE</scope>
    <source>
        <strain evidence="1">SDUM040014</strain>
    </source>
</reference>
<evidence type="ECO:0008006" key="3">
    <source>
        <dbReference type="Google" id="ProtNLM"/>
    </source>
</evidence>
<name>A0ABT8TG13_9GAMM</name>
<dbReference type="EMBL" id="JAULRT010000059">
    <property type="protein sequence ID" value="MDO3382950.1"/>
    <property type="molecule type" value="Genomic_DNA"/>
</dbReference>
<accession>A0ABT8TG13</accession>
<comment type="caution">
    <text evidence="1">The sequence shown here is derived from an EMBL/GenBank/DDBJ whole genome shotgun (WGS) entry which is preliminary data.</text>
</comment>
<organism evidence="1 2">
    <name type="scientific">Gilvimarinus algae</name>
    <dbReference type="NCBI Taxonomy" id="3058037"/>
    <lineage>
        <taxon>Bacteria</taxon>
        <taxon>Pseudomonadati</taxon>
        <taxon>Pseudomonadota</taxon>
        <taxon>Gammaproteobacteria</taxon>
        <taxon>Cellvibrionales</taxon>
        <taxon>Cellvibrionaceae</taxon>
        <taxon>Gilvimarinus</taxon>
    </lineage>
</organism>
<protein>
    <recommendedName>
        <fullName evidence="3">Cytochrome c domain-containing protein</fullName>
    </recommendedName>
</protein>
<dbReference type="Proteomes" id="UP001168380">
    <property type="component" value="Unassembled WGS sequence"/>
</dbReference>
<evidence type="ECO:0000313" key="2">
    <source>
        <dbReference type="Proteomes" id="UP001168380"/>
    </source>
</evidence>
<gene>
    <name evidence="1" type="ORF">QWI16_12295</name>
</gene>
<proteinExistence type="predicted"/>